<evidence type="ECO:0000313" key="3">
    <source>
        <dbReference type="Proteomes" id="UP000654075"/>
    </source>
</evidence>
<dbReference type="OrthoDB" id="439016at2759"/>
<feature type="compositionally biased region" description="Basic and acidic residues" evidence="1">
    <location>
        <begin position="78"/>
        <end position="87"/>
    </location>
</feature>
<evidence type="ECO:0000256" key="1">
    <source>
        <dbReference type="SAM" id="MobiDB-lite"/>
    </source>
</evidence>
<dbReference type="AlphaFoldDB" id="A0A813FGA1"/>
<sequence length="557" mass="60505">MFVKLPQTLKQQDADSASSQHSQQSSPKEIPKKKSSLLRVPQRMRSQLPNVPWGKKKGKLTSEGLPAVPSASGARFEFAPREHEGSRKMPPAAHPPVPNTSTQLGEVGDIVRDFVQWRAHGEQELVRLQARIDDMWLEEVMLGCDTELYDRIRQAAADLEAGADPLTARREAEAAATETEAVALQSLRTRLDARDCVQFEGGAAGLESRVRSLRAEAASAVQPYIEQLSDPRRSAAVKQLMESMVGEAQAEYASINAMKTAQAEVVQELQDKGSQREWMTRQLATVVELLEALQLRSDMSPSDVELFFVDTFQHCPPDDALRKRTASCLQVLQLWGSGAAKAMKSLNLGISEAGDRDEDATCQNHQTTEVEKPDDLEVESCSAGISESEVAEVSDSAPADPVARQASQATPRCINRVVLLPGLSLSGVVMARTAASELKMNPSAKQEGDTQCAEETEEKGAYKLVEKECGRIVTQEQMPEAKGPCIVDSPNQPLSLHSPSSSGQVSSSFCLDDNGNVENPVPALEQFLSPLHLVESPKRSPLAQAGSPRCFQQSSGD</sequence>
<dbReference type="Proteomes" id="UP000654075">
    <property type="component" value="Unassembled WGS sequence"/>
</dbReference>
<accession>A0A813FGA1</accession>
<gene>
    <name evidence="2" type="ORF">PGLA1383_LOCUS29288</name>
</gene>
<feature type="region of interest" description="Disordered" evidence="1">
    <location>
        <begin position="482"/>
        <end position="513"/>
    </location>
</feature>
<dbReference type="EMBL" id="CAJNNV010025026">
    <property type="protein sequence ID" value="CAE8611486.1"/>
    <property type="molecule type" value="Genomic_DNA"/>
</dbReference>
<keyword evidence="3" id="KW-1185">Reference proteome</keyword>
<comment type="caution">
    <text evidence="2">The sequence shown here is derived from an EMBL/GenBank/DDBJ whole genome shotgun (WGS) entry which is preliminary data.</text>
</comment>
<feature type="region of interest" description="Disordered" evidence="1">
    <location>
        <begin position="537"/>
        <end position="557"/>
    </location>
</feature>
<name>A0A813FGA1_POLGL</name>
<proteinExistence type="predicted"/>
<feature type="compositionally biased region" description="Low complexity" evidence="1">
    <location>
        <begin position="489"/>
        <end position="508"/>
    </location>
</feature>
<organism evidence="2 3">
    <name type="scientific">Polarella glacialis</name>
    <name type="common">Dinoflagellate</name>
    <dbReference type="NCBI Taxonomy" id="89957"/>
    <lineage>
        <taxon>Eukaryota</taxon>
        <taxon>Sar</taxon>
        <taxon>Alveolata</taxon>
        <taxon>Dinophyceae</taxon>
        <taxon>Suessiales</taxon>
        <taxon>Suessiaceae</taxon>
        <taxon>Polarella</taxon>
    </lineage>
</organism>
<evidence type="ECO:0000313" key="2">
    <source>
        <dbReference type="EMBL" id="CAE8611486.1"/>
    </source>
</evidence>
<feature type="compositionally biased region" description="Low complexity" evidence="1">
    <location>
        <begin position="14"/>
        <end position="28"/>
    </location>
</feature>
<reference evidence="2" key="1">
    <citation type="submission" date="2021-02" db="EMBL/GenBank/DDBJ databases">
        <authorList>
            <person name="Dougan E. K."/>
            <person name="Rhodes N."/>
            <person name="Thang M."/>
            <person name="Chan C."/>
        </authorList>
    </citation>
    <scope>NUCLEOTIDE SEQUENCE</scope>
</reference>
<protein>
    <submittedName>
        <fullName evidence="2">Uncharacterized protein</fullName>
    </submittedName>
</protein>
<feature type="region of interest" description="Disordered" evidence="1">
    <location>
        <begin position="1"/>
        <end position="104"/>
    </location>
</feature>